<feature type="transmembrane region" description="Helical" evidence="1">
    <location>
        <begin position="248"/>
        <end position="272"/>
    </location>
</feature>
<dbReference type="EMBL" id="LUUI01000047">
    <property type="protein sequence ID" value="OAI20379.1"/>
    <property type="molecule type" value="Genomic_DNA"/>
</dbReference>
<keyword evidence="4" id="KW-1185">Reference proteome</keyword>
<keyword evidence="1" id="KW-1133">Transmembrane helix</keyword>
<evidence type="ECO:0000256" key="2">
    <source>
        <dbReference type="SAM" id="SignalP"/>
    </source>
</evidence>
<dbReference type="RefSeq" id="WP_066978006.1">
    <property type="nucleotide sequence ID" value="NZ_LUUI01000047.1"/>
</dbReference>
<keyword evidence="2" id="KW-0732">Signal</keyword>
<organism evidence="3 4">
    <name type="scientific">Methylomonas lenta</name>
    <dbReference type="NCBI Taxonomy" id="980561"/>
    <lineage>
        <taxon>Bacteria</taxon>
        <taxon>Pseudomonadati</taxon>
        <taxon>Pseudomonadota</taxon>
        <taxon>Gammaproteobacteria</taxon>
        <taxon>Methylococcales</taxon>
        <taxon>Methylococcaceae</taxon>
        <taxon>Methylomonas</taxon>
    </lineage>
</organism>
<evidence type="ECO:0000313" key="3">
    <source>
        <dbReference type="EMBL" id="OAI20379.1"/>
    </source>
</evidence>
<evidence type="ECO:0000313" key="4">
    <source>
        <dbReference type="Proteomes" id="UP000078476"/>
    </source>
</evidence>
<feature type="signal peptide" evidence="2">
    <location>
        <begin position="1"/>
        <end position="23"/>
    </location>
</feature>
<accession>A0A177NT38</accession>
<keyword evidence="1" id="KW-0472">Membrane</keyword>
<name>A0A177NT38_9GAMM</name>
<reference evidence="3 4" key="1">
    <citation type="submission" date="2016-03" db="EMBL/GenBank/DDBJ databases">
        <authorList>
            <person name="Ploux O."/>
        </authorList>
    </citation>
    <scope>NUCLEOTIDE SEQUENCE [LARGE SCALE GENOMIC DNA]</scope>
    <source>
        <strain evidence="3 4">R-45370</strain>
    </source>
</reference>
<protein>
    <recommendedName>
        <fullName evidence="5">Exosortase</fullName>
    </recommendedName>
</protein>
<gene>
    <name evidence="3" type="ORF">A1359_20955</name>
</gene>
<sequence length="283" mass="29000">MNIKLINGLLFGALAGMSQVSSAALTGADEVTVNFPGSIMNQSSYGYGANQVPAAGGLCPETGGAACYVEDGVLIGSPTDGNGTNHLHRTGSITGGGLSDKALAYHGDSSGIYIRALDGSAFDLKSMIFQAPIGGTNYIYGPAMDMNNPLSDQPADIGLLGPNEGWEIFGFSSAVNPNIQSTDGYGTAVAHSFIANGFEGLVGTNSSSDFVLDAAFNNVSAVWIHYKGYPITPTDGIFFDMELDNVVLGAPVAAVPVPAAVWLFGTGLLGLVSFGRKKSALSA</sequence>
<evidence type="ECO:0000256" key="1">
    <source>
        <dbReference type="SAM" id="Phobius"/>
    </source>
</evidence>
<keyword evidence="1" id="KW-0812">Transmembrane</keyword>
<proteinExistence type="predicted"/>
<feature type="chain" id="PRO_5008069537" description="Exosortase" evidence="2">
    <location>
        <begin position="24"/>
        <end position="283"/>
    </location>
</feature>
<evidence type="ECO:0008006" key="5">
    <source>
        <dbReference type="Google" id="ProtNLM"/>
    </source>
</evidence>
<dbReference type="AlphaFoldDB" id="A0A177NT38"/>
<dbReference type="Proteomes" id="UP000078476">
    <property type="component" value="Unassembled WGS sequence"/>
</dbReference>
<comment type="caution">
    <text evidence="3">The sequence shown here is derived from an EMBL/GenBank/DDBJ whole genome shotgun (WGS) entry which is preliminary data.</text>
</comment>